<dbReference type="RefSeq" id="WP_305162931.1">
    <property type="nucleotide sequence ID" value="NZ_JAUUTP010000057.1"/>
</dbReference>
<evidence type="ECO:0000313" key="2">
    <source>
        <dbReference type="EMBL" id="MDP1421959.1"/>
    </source>
</evidence>
<organism evidence="2 3">
    <name type="scientific">Peribacillus simplex</name>
    <dbReference type="NCBI Taxonomy" id="1478"/>
    <lineage>
        <taxon>Bacteria</taxon>
        <taxon>Bacillati</taxon>
        <taxon>Bacillota</taxon>
        <taxon>Bacilli</taxon>
        <taxon>Bacillales</taxon>
        <taxon>Bacillaceae</taxon>
        <taxon>Peribacillus</taxon>
    </lineage>
</organism>
<gene>
    <name evidence="2" type="ORF">Q8G35_27280</name>
</gene>
<dbReference type="EMBL" id="JAUUTP010000057">
    <property type="protein sequence ID" value="MDP1421959.1"/>
    <property type="molecule type" value="Genomic_DNA"/>
</dbReference>
<feature type="domain" description="DnaA N-terminal" evidence="1">
    <location>
        <begin position="12"/>
        <end position="73"/>
    </location>
</feature>
<proteinExistence type="predicted"/>
<protein>
    <submittedName>
        <fullName evidence="2">DnaA N-terminal domain-containing protein</fullName>
    </submittedName>
</protein>
<reference evidence="2" key="1">
    <citation type="submission" date="2023-07" db="EMBL/GenBank/DDBJ databases">
        <title>Murine gut Bacillus species.</title>
        <authorList>
            <person name="Gutman E."/>
            <person name="Hashuel R."/>
            <person name="Litvak Y."/>
        </authorList>
    </citation>
    <scope>NUCLEOTIDE SEQUENCE</scope>
    <source>
        <strain evidence="2">RU283</strain>
    </source>
</reference>
<dbReference type="InterPro" id="IPR038454">
    <property type="entry name" value="DnaA_N_sf"/>
</dbReference>
<name>A0AA90NXY2_9BACI</name>
<comment type="caution">
    <text evidence="2">The sequence shown here is derived from an EMBL/GenBank/DDBJ whole genome shotgun (WGS) entry which is preliminary data.</text>
</comment>
<dbReference type="InterPro" id="IPR024633">
    <property type="entry name" value="DnaA_N_dom"/>
</dbReference>
<dbReference type="Gene3D" id="3.30.300.180">
    <property type="match status" value="1"/>
</dbReference>
<accession>A0AA90NXY2</accession>
<evidence type="ECO:0000259" key="1">
    <source>
        <dbReference type="Pfam" id="PF11638"/>
    </source>
</evidence>
<dbReference type="Pfam" id="PF11638">
    <property type="entry name" value="DnaA_N"/>
    <property type="match status" value="1"/>
</dbReference>
<dbReference type="Proteomes" id="UP001178277">
    <property type="component" value="Unassembled WGS sequence"/>
</dbReference>
<evidence type="ECO:0000313" key="3">
    <source>
        <dbReference type="Proteomes" id="UP001178277"/>
    </source>
</evidence>
<sequence>MSIHNELLDDKDIFSLVKVQMQKKISKPSYETWIKDVYFSSIESDQMTLVAPNVFARDWLEERYAELIKSLLKSINGKDYTIRFITK</sequence>
<dbReference type="AlphaFoldDB" id="A0AA90NXY2"/>